<comment type="caution">
    <text evidence="4">The sequence shown here is derived from an EMBL/GenBank/DDBJ whole genome shotgun (WGS) entry which is preliminary data.</text>
</comment>
<evidence type="ECO:0000256" key="2">
    <source>
        <dbReference type="SAM" id="MobiDB-lite"/>
    </source>
</evidence>
<dbReference type="InterPro" id="IPR016186">
    <property type="entry name" value="C-type_lectin-like/link_sf"/>
</dbReference>
<keyword evidence="3" id="KW-1133">Transmembrane helix</keyword>
<evidence type="ECO:0000256" key="3">
    <source>
        <dbReference type="SAM" id="Phobius"/>
    </source>
</evidence>
<feature type="compositionally biased region" description="Basic and acidic residues" evidence="2">
    <location>
        <begin position="96"/>
        <end position="116"/>
    </location>
</feature>
<dbReference type="PANTHER" id="PTHR21712:SF29">
    <property type="entry name" value="PRE-RRNA-PROCESSING PROTEIN FHL1"/>
    <property type="match status" value="1"/>
</dbReference>
<feature type="region of interest" description="Disordered" evidence="2">
    <location>
        <begin position="287"/>
        <end position="325"/>
    </location>
</feature>
<dbReference type="InterPro" id="IPR016187">
    <property type="entry name" value="CTDL_fold"/>
</dbReference>
<keyword evidence="3" id="KW-0812">Transmembrane</keyword>
<gene>
    <name evidence="4" type="ORF">CYCCA115_LOCUS18068</name>
</gene>
<feature type="compositionally biased region" description="Basic and acidic residues" evidence="2">
    <location>
        <begin position="154"/>
        <end position="173"/>
    </location>
</feature>
<feature type="compositionally biased region" description="Polar residues" evidence="2">
    <location>
        <begin position="308"/>
        <end position="325"/>
    </location>
</feature>
<dbReference type="EMBL" id="CAKOGP040002014">
    <property type="protein sequence ID" value="CAJ1959649.1"/>
    <property type="molecule type" value="Genomic_DNA"/>
</dbReference>
<dbReference type="AlphaFoldDB" id="A0AAD2G1I3"/>
<feature type="compositionally biased region" description="Basic and acidic residues" evidence="2">
    <location>
        <begin position="1"/>
        <end position="21"/>
    </location>
</feature>
<evidence type="ECO:0000313" key="5">
    <source>
        <dbReference type="Proteomes" id="UP001295423"/>
    </source>
</evidence>
<dbReference type="PANTHER" id="PTHR21712">
    <property type="entry name" value="PRE-RRNA-PROCESSING PROTEIN FHL1"/>
    <property type="match status" value="1"/>
</dbReference>
<dbReference type="GO" id="GO:0005634">
    <property type="term" value="C:nucleus"/>
    <property type="evidence" value="ECO:0007669"/>
    <property type="project" value="UniProtKB-ARBA"/>
</dbReference>
<accession>A0AAD2G1I3</accession>
<dbReference type="InterPro" id="IPR045178">
    <property type="entry name" value="Fhl1/FHA1"/>
</dbReference>
<feature type="compositionally biased region" description="Low complexity" evidence="2">
    <location>
        <begin position="22"/>
        <end position="37"/>
    </location>
</feature>
<reference evidence="4" key="1">
    <citation type="submission" date="2023-08" db="EMBL/GenBank/DDBJ databases">
        <authorList>
            <person name="Audoor S."/>
            <person name="Bilcke G."/>
        </authorList>
    </citation>
    <scope>NUCLEOTIDE SEQUENCE</scope>
</reference>
<feature type="transmembrane region" description="Helical" evidence="3">
    <location>
        <begin position="262"/>
        <end position="284"/>
    </location>
</feature>
<evidence type="ECO:0000313" key="4">
    <source>
        <dbReference type="EMBL" id="CAJ1959649.1"/>
    </source>
</evidence>
<dbReference type="Gene3D" id="3.10.100.10">
    <property type="entry name" value="Mannose-Binding Protein A, subunit A"/>
    <property type="match status" value="2"/>
</dbReference>
<keyword evidence="5" id="KW-1185">Reference proteome</keyword>
<dbReference type="SUPFAM" id="SSF56436">
    <property type="entry name" value="C-type lectin-like"/>
    <property type="match status" value="2"/>
</dbReference>
<dbReference type="Proteomes" id="UP001295423">
    <property type="component" value="Unassembled WGS sequence"/>
</dbReference>
<organism evidence="4 5">
    <name type="scientific">Cylindrotheca closterium</name>
    <dbReference type="NCBI Taxonomy" id="2856"/>
    <lineage>
        <taxon>Eukaryota</taxon>
        <taxon>Sar</taxon>
        <taxon>Stramenopiles</taxon>
        <taxon>Ochrophyta</taxon>
        <taxon>Bacillariophyta</taxon>
        <taxon>Bacillariophyceae</taxon>
        <taxon>Bacillariophycidae</taxon>
        <taxon>Bacillariales</taxon>
        <taxon>Bacillariaceae</taxon>
        <taxon>Cylindrotheca</taxon>
    </lineage>
</organism>
<evidence type="ECO:0000256" key="1">
    <source>
        <dbReference type="ARBA" id="ARBA00023242"/>
    </source>
</evidence>
<sequence>MDEEKEKKERRTRRAREEQEAKQQSAKGKSSGSSVAAPDVSEHSNRLSRSKRYPSSRSSEDREAKERARERGKSSRSEVGAHSESNRPRSKRDKTRVKSSDSRRTRQDQDAKDRARGGRSAHSASNGSRSKRDEEAKARGKRGSGASKPGAEPGSRRENKETRKASRRGKEGGIADLPIVNASDDQKLTEPVANTPGGEEGYRLEALAVEDQQDDRVQNLEERNKAIQKQMDDLKRTLDNRNNDVEEETEDPPPSSSNKKKYLVPFAICAVLAIVIAVVVVFAIPKGEDDPSESNEVNDLINTDPDTDNPTVLQSASPTESPTASCTSLLFEPPSLGDCIAIRGQREVAGQDAMKLEEIEMVLDISLFDENPETDTWRTQILTFVEEAFTPSLAGCDSVDSNSPLSCIRYVVANAALVSGAMGQRRALQDESCEDGAELPCQRTKIDLNLFLKGDVSFLALSSLILEDVDLPNLLSAVFSGDSVIQNVKLIAIQRRVEADTLPPTASDPSSKIPSEMPSMDPTRQPVTFPTTEEPTKGPSKAPSAVPSAVPTLTPTTPSPTMPDSTPGPTAPPSKIPTRFPTPTPTQTPTLVPVPDPTPLPTATPSRSPSRSPTEHPSISPSPAPTVAPSDAPSSIPTCYFPIVTPKLYFANPDESSRANHTSYAATLGMTLATVRDTSEYEQIRAIYKYFEVGLWLGAAQDPAGIWQWDGDNCPFYTATDGCLQPGGCFWNPGEPNSFQGLETALEFKEHPTTNDDFGYNDFNPTMNLAGIYEKPLSSVCKEQAYYCAPSMTYAEHVGNATAMGMSLAKVKDLDDHLCITGIVSIVAPAVGYVHFLGGNDSESDGVWKWEGETDPFYTTADGCLQPGGCFWRSGEPNNFRGPENALVFDVTGWGDYPEEFSRPGIYVK</sequence>
<name>A0AAD2G1I3_9STRA</name>
<dbReference type="GO" id="GO:0043565">
    <property type="term" value="F:sequence-specific DNA binding"/>
    <property type="evidence" value="ECO:0007669"/>
    <property type="project" value="TreeGrafter"/>
</dbReference>
<keyword evidence="3" id="KW-0472">Membrane</keyword>
<feature type="compositionally biased region" description="Low complexity" evidence="2">
    <location>
        <begin position="547"/>
        <end position="556"/>
    </location>
</feature>
<protein>
    <recommendedName>
        <fullName evidence="6">C-type lectin domain-containing protein</fullName>
    </recommendedName>
</protein>
<feature type="compositionally biased region" description="Basic and acidic residues" evidence="2">
    <location>
        <begin position="58"/>
        <end position="87"/>
    </location>
</feature>
<proteinExistence type="predicted"/>
<feature type="compositionally biased region" description="Low complexity" evidence="2">
    <location>
        <begin position="603"/>
        <end position="618"/>
    </location>
</feature>
<keyword evidence="1" id="KW-0539">Nucleus</keyword>
<evidence type="ECO:0008006" key="6">
    <source>
        <dbReference type="Google" id="ProtNLM"/>
    </source>
</evidence>
<feature type="region of interest" description="Disordered" evidence="2">
    <location>
        <begin position="1"/>
        <end position="201"/>
    </location>
</feature>
<feature type="region of interest" description="Disordered" evidence="2">
    <location>
        <begin position="239"/>
        <end position="259"/>
    </location>
</feature>
<feature type="region of interest" description="Disordered" evidence="2">
    <location>
        <begin position="501"/>
        <end position="631"/>
    </location>
</feature>
<dbReference type="GO" id="GO:0060962">
    <property type="term" value="P:regulation of ribosomal protein gene transcription by RNA polymerase II"/>
    <property type="evidence" value="ECO:0007669"/>
    <property type="project" value="InterPro"/>
</dbReference>
<feature type="compositionally biased region" description="Pro residues" evidence="2">
    <location>
        <begin position="569"/>
        <end position="602"/>
    </location>
</feature>